<dbReference type="AlphaFoldDB" id="A0A558BPJ5"/>
<dbReference type="GO" id="GO:0070475">
    <property type="term" value="P:rRNA base methylation"/>
    <property type="evidence" value="ECO:0007669"/>
    <property type="project" value="TreeGrafter"/>
</dbReference>
<accession>A0A558BPJ5</accession>
<dbReference type="SUPFAM" id="SSF53335">
    <property type="entry name" value="S-adenosyl-L-methionine-dependent methyltransferases"/>
    <property type="match status" value="1"/>
</dbReference>
<dbReference type="EMBL" id="VMRJ01000005">
    <property type="protein sequence ID" value="TVT38445.1"/>
    <property type="molecule type" value="Genomic_DNA"/>
</dbReference>
<feature type="active site" evidence="5">
    <location>
        <position position="433"/>
    </location>
</feature>
<dbReference type="Gene3D" id="2.40.50.140">
    <property type="entry name" value="Nucleic acid-binding proteins"/>
    <property type="match status" value="1"/>
</dbReference>
<evidence type="ECO:0000256" key="1">
    <source>
        <dbReference type="ARBA" id="ARBA00022603"/>
    </source>
</evidence>
<dbReference type="InterPro" id="IPR012340">
    <property type="entry name" value="NA-bd_OB-fold"/>
</dbReference>
<keyword evidence="1 4" id="KW-0489">Methyltransferase</keyword>
<dbReference type="PROSITE" id="PS01230">
    <property type="entry name" value="TRMA_1"/>
    <property type="match status" value="1"/>
</dbReference>
<dbReference type="InterPro" id="IPR030390">
    <property type="entry name" value="MeTrfase_TrmA_AS"/>
</dbReference>
<keyword evidence="2 4" id="KW-0808">Transferase</keyword>
<dbReference type="PANTHER" id="PTHR11061:SF30">
    <property type="entry name" value="TRNA (URACIL(54)-C(5))-METHYLTRANSFERASE"/>
    <property type="match status" value="1"/>
</dbReference>
<evidence type="ECO:0000259" key="6">
    <source>
        <dbReference type="PROSITE" id="PS50926"/>
    </source>
</evidence>
<keyword evidence="8" id="KW-1185">Reference proteome</keyword>
<dbReference type="InterPro" id="IPR002792">
    <property type="entry name" value="TRAM_dom"/>
</dbReference>
<reference evidence="7 8" key="1">
    <citation type="submission" date="2019-07" db="EMBL/GenBank/DDBJ databases">
        <title>Hymenobacter sp. straun FUR1 Genome sequencing and assembly.</title>
        <authorList>
            <person name="Chhetri G."/>
        </authorList>
    </citation>
    <scope>NUCLEOTIDE SEQUENCE [LARGE SCALE GENOMIC DNA]</scope>
    <source>
        <strain evidence="7 8">Fur1</strain>
    </source>
</reference>
<comment type="caution">
    <text evidence="7">The sequence shown here is derived from an EMBL/GenBank/DDBJ whole genome shotgun (WGS) entry which is preliminary data.</text>
</comment>
<protein>
    <submittedName>
        <fullName evidence="7">23S rRNA (Uracil(1939)-C(5))-methyltransferase RlmD</fullName>
        <ecNumber evidence="7">2.1.1.190</ecNumber>
    </submittedName>
</protein>
<organism evidence="7 8">
    <name type="scientific">Hymenobacter setariae</name>
    <dbReference type="NCBI Taxonomy" id="2594794"/>
    <lineage>
        <taxon>Bacteria</taxon>
        <taxon>Pseudomonadati</taxon>
        <taxon>Bacteroidota</taxon>
        <taxon>Cytophagia</taxon>
        <taxon>Cytophagales</taxon>
        <taxon>Hymenobacteraceae</taxon>
        <taxon>Hymenobacter</taxon>
    </lineage>
</organism>
<feature type="binding site" evidence="4">
    <location>
        <position position="406"/>
    </location>
    <ligand>
        <name>S-adenosyl-L-methionine</name>
        <dbReference type="ChEBI" id="CHEBI:59789"/>
    </ligand>
</feature>
<evidence type="ECO:0000256" key="3">
    <source>
        <dbReference type="ARBA" id="ARBA00022691"/>
    </source>
</evidence>
<feature type="domain" description="TRAM" evidence="6">
    <location>
        <begin position="10"/>
        <end position="69"/>
    </location>
</feature>
<proteinExistence type="inferred from homology"/>
<evidence type="ECO:0000313" key="7">
    <source>
        <dbReference type="EMBL" id="TVT38445.1"/>
    </source>
</evidence>
<feature type="binding site" evidence="4">
    <location>
        <position position="307"/>
    </location>
    <ligand>
        <name>S-adenosyl-L-methionine</name>
        <dbReference type="ChEBI" id="CHEBI:59789"/>
    </ligand>
</feature>
<feature type="binding site" evidence="4">
    <location>
        <position position="336"/>
    </location>
    <ligand>
        <name>S-adenosyl-L-methionine</name>
        <dbReference type="ChEBI" id="CHEBI:59789"/>
    </ligand>
</feature>
<dbReference type="PROSITE" id="PS51687">
    <property type="entry name" value="SAM_MT_RNA_M5U"/>
    <property type="match status" value="1"/>
</dbReference>
<dbReference type="InterPro" id="IPR030391">
    <property type="entry name" value="MeTrfase_TrmA_CS"/>
</dbReference>
<dbReference type="CDD" id="cd02440">
    <property type="entry name" value="AdoMet_MTases"/>
    <property type="match status" value="1"/>
</dbReference>
<name>A0A558BPJ5_9BACT</name>
<dbReference type="PROSITE" id="PS50926">
    <property type="entry name" value="TRAM"/>
    <property type="match status" value="1"/>
</dbReference>
<comment type="similarity">
    <text evidence="4">Belongs to the class I-like SAM-binding methyltransferase superfamily. RNA M5U methyltransferase family.</text>
</comment>
<dbReference type="PROSITE" id="PS01231">
    <property type="entry name" value="TRMA_2"/>
    <property type="match status" value="1"/>
</dbReference>
<feature type="binding site" evidence="4">
    <location>
        <position position="357"/>
    </location>
    <ligand>
        <name>S-adenosyl-L-methionine</name>
        <dbReference type="ChEBI" id="CHEBI:59789"/>
    </ligand>
</feature>
<feature type="active site" description="Nucleophile" evidence="4">
    <location>
        <position position="433"/>
    </location>
</feature>
<dbReference type="Proteomes" id="UP000317624">
    <property type="component" value="Unassembled WGS sequence"/>
</dbReference>
<dbReference type="NCBIfam" id="TIGR00479">
    <property type="entry name" value="rumA"/>
    <property type="match status" value="1"/>
</dbReference>
<dbReference type="Gene3D" id="2.40.50.1070">
    <property type="match status" value="1"/>
</dbReference>
<dbReference type="RefSeq" id="WP_144851320.1">
    <property type="nucleotide sequence ID" value="NZ_VMRJ01000005.1"/>
</dbReference>
<dbReference type="GO" id="GO:0070041">
    <property type="term" value="F:rRNA (uridine-C5-)-methyltransferase activity"/>
    <property type="evidence" value="ECO:0007669"/>
    <property type="project" value="TreeGrafter"/>
</dbReference>
<dbReference type="Pfam" id="PF05958">
    <property type="entry name" value="tRNA_U5-meth_tr"/>
    <property type="match status" value="1"/>
</dbReference>
<dbReference type="Gene3D" id="3.40.50.150">
    <property type="entry name" value="Vaccinia Virus protein VP39"/>
    <property type="match status" value="1"/>
</dbReference>
<sequence length="475" mass="54687">MPSKATKLANSIPPEALLNVEIQDMVAEGKCLVRINNLVVFVNQVAPGDVVDLRISKAHKRFMEATPTKYHKYSELRTTPFCQHFGTCGGCKWQHISYDAQLNYKHQQVEDTLQRIGKVEIPEVRRILASPERKYYRNKLEYTFSFMGWLTEEQIKDETAQYDRRVLGFHTPGRFDKIIDIEHCHLQPEPSNEIRLFIRDYARENMLRFGNIIKQTGLLRNLIIRTAESTGETMVILQCYRQHQAIEPLLDAVYEKFPQITSLNYVLNDKGNETFHDLEVVCYKGKPYIEEEMEGLRFRIGPKSFYQTNSAGAYNLYKVAREFAEIKPTDLVYDLYTGAGTIANFVARQAKRVVGVEYVEQAVLDARVNSEINGVTNTEFFAGDMKDMLTEAFTSHHGHPDVIITDPPRAGMHEDVVKRLVELRAPRVVYISCNPATQARDLELLDEVYKVTRVQPVDMFPHTHHVENVVLLELK</sequence>
<dbReference type="FunFam" id="3.40.50.150:FF:000009">
    <property type="entry name" value="23S rRNA (Uracil(1939)-C(5))-methyltransferase RlmD"/>
    <property type="match status" value="1"/>
</dbReference>
<dbReference type="EC" id="2.1.1.190" evidence="7"/>
<evidence type="ECO:0000256" key="4">
    <source>
        <dbReference type="PROSITE-ProRule" id="PRU01024"/>
    </source>
</evidence>
<dbReference type="SUPFAM" id="SSF50249">
    <property type="entry name" value="Nucleic acid-binding proteins"/>
    <property type="match status" value="1"/>
</dbReference>
<dbReference type="PANTHER" id="PTHR11061">
    <property type="entry name" value="RNA M5U METHYLTRANSFERASE"/>
    <property type="match status" value="1"/>
</dbReference>
<dbReference type="InterPro" id="IPR010280">
    <property type="entry name" value="U5_MeTrfase_fam"/>
</dbReference>
<dbReference type="InterPro" id="IPR029063">
    <property type="entry name" value="SAM-dependent_MTases_sf"/>
</dbReference>
<gene>
    <name evidence="7" type="primary">rlmD</name>
    <name evidence="7" type="ORF">FNT36_19840</name>
</gene>
<evidence type="ECO:0000256" key="5">
    <source>
        <dbReference type="PROSITE-ProRule" id="PRU10015"/>
    </source>
</evidence>
<dbReference type="OrthoDB" id="9804590at2"/>
<evidence type="ECO:0000313" key="8">
    <source>
        <dbReference type="Proteomes" id="UP000317624"/>
    </source>
</evidence>
<evidence type="ECO:0000256" key="2">
    <source>
        <dbReference type="ARBA" id="ARBA00022679"/>
    </source>
</evidence>
<keyword evidence="3 4" id="KW-0949">S-adenosyl-L-methionine</keyword>